<reference evidence="3 4" key="1">
    <citation type="journal article" date="2022" name="Genome Biol. Evol.">
        <title>Host diet, physiology and behaviors set the stage for Lachnospiraceae cladogenesis.</title>
        <authorList>
            <person name="Vera-Ponce De Leon A."/>
            <person name="Schneider M."/>
            <person name="Jahnes B.C."/>
            <person name="Sadowski V."/>
            <person name="Camuy-Velez L.A."/>
            <person name="Duan J."/>
            <person name="Sabree Z.L."/>
        </authorList>
    </citation>
    <scope>NUCLEOTIDE SEQUENCE [LARGE SCALE GENOMIC DNA]</scope>
    <source>
        <strain evidence="3 4">PAL227</strain>
    </source>
</reference>
<evidence type="ECO:0008006" key="5">
    <source>
        <dbReference type="Google" id="ProtNLM"/>
    </source>
</evidence>
<dbReference type="InterPro" id="IPR048447">
    <property type="entry name" value="DUF1980_C"/>
</dbReference>
<sequence length="311" mass="35641">MVPVYVVTGLLESGKTTFIKETLMTQEWIEEGLTVLITCEEGEGEYPESFLKVNDIEKLELEEQEDYNAVFLQGIEKSYQPMQVIIEYNGMWDFEKFLQVSMPKDWEIGGVYSTVNGETLDAYLKNMRKLVMEQMTESELIVVNRCGEDVDRGAFRRAITVQNPMAQVLFEKPDGTIIPPGEEDLPFDITGDKIQLDDTDFGTWYVDTFDHPERYMGKEITYLAQAFRPKGMEESMFVPGRMIMTCCADDVRFYGYPCVSKDKLAFNSGDWVKVTVRFGEGFKTPSGEERPLLELLKIKTAKPAKEKVVYL</sequence>
<dbReference type="InterPro" id="IPR027417">
    <property type="entry name" value="P-loop_NTPase"/>
</dbReference>
<evidence type="ECO:0000259" key="2">
    <source>
        <dbReference type="Pfam" id="PF21537"/>
    </source>
</evidence>
<gene>
    <name evidence="3" type="ORF">NK118_05795</name>
</gene>
<protein>
    <recommendedName>
        <fullName evidence="5">CobW/HypB/UreG nucleotide-binding domain-containing protein</fullName>
    </recommendedName>
</protein>
<dbReference type="Proteomes" id="UP001523565">
    <property type="component" value="Unassembled WGS sequence"/>
</dbReference>
<comment type="caution">
    <text evidence="3">The sequence shown here is derived from an EMBL/GenBank/DDBJ whole genome shotgun (WGS) entry which is preliminary data.</text>
</comment>
<feature type="domain" description="CobW/HypB/UreG nucleotide-binding" evidence="1">
    <location>
        <begin position="3"/>
        <end position="146"/>
    </location>
</feature>
<feature type="domain" description="DUF1980" evidence="2">
    <location>
        <begin position="191"/>
        <end position="310"/>
    </location>
</feature>
<name>A0ABT1EGD3_9FIRM</name>
<dbReference type="Pfam" id="PF21537">
    <property type="entry name" value="DUF1980_C"/>
    <property type="match status" value="1"/>
</dbReference>
<dbReference type="Pfam" id="PF02492">
    <property type="entry name" value="cobW"/>
    <property type="match status" value="1"/>
</dbReference>
<dbReference type="RefSeq" id="WP_262068645.1">
    <property type="nucleotide sequence ID" value="NZ_JAMXOC010000006.1"/>
</dbReference>
<dbReference type="Gene3D" id="3.40.50.300">
    <property type="entry name" value="P-loop containing nucleotide triphosphate hydrolases"/>
    <property type="match status" value="1"/>
</dbReference>
<proteinExistence type="predicted"/>
<evidence type="ECO:0000259" key="1">
    <source>
        <dbReference type="Pfam" id="PF02492"/>
    </source>
</evidence>
<evidence type="ECO:0000313" key="3">
    <source>
        <dbReference type="EMBL" id="MCP1109764.1"/>
    </source>
</evidence>
<accession>A0ABT1EGD3</accession>
<evidence type="ECO:0000313" key="4">
    <source>
        <dbReference type="Proteomes" id="UP001523565"/>
    </source>
</evidence>
<keyword evidence="4" id="KW-1185">Reference proteome</keyword>
<dbReference type="InterPro" id="IPR003495">
    <property type="entry name" value="CobW/HypB/UreG_nucleotide-bd"/>
</dbReference>
<organism evidence="3 4">
    <name type="scientific">Ohessyouella blattaphilus</name>
    <dbReference type="NCBI Taxonomy" id="2949333"/>
    <lineage>
        <taxon>Bacteria</taxon>
        <taxon>Bacillati</taxon>
        <taxon>Bacillota</taxon>
        <taxon>Clostridia</taxon>
        <taxon>Lachnospirales</taxon>
        <taxon>Lachnospiraceae</taxon>
        <taxon>Ohessyouella</taxon>
    </lineage>
</organism>
<dbReference type="EMBL" id="JAMZFV010000006">
    <property type="protein sequence ID" value="MCP1109764.1"/>
    <property type="molecule type" value="Genomic_DNA"/>
</dbReference>